<evidence type="ECO:0000256" key="3">
    <source>
        <dbReference type="ARBA" id="ARBA00022605"/>
    </source>
</evidence>
<dbReference type="HAMAP" id="MF_00135">
    <property type="entry name" value="PRAI"/>
    <property type="match status" value="1"/>
</dbReference>
<accession>A0A6J7CPR8</accession>
<reference evidence="8" key="1">
    <citation type="submission" date="2020-05" db="EMBL/GenBank/DDBJ databases">
        <authorList>
            <person name="Chiriac C."/>
            <person name="Salcher M."/>
            <person name="Ghai R."/>
            <person name="Kavagutti S V."/>
        </authorList>
    </citation>
    <scope>NUCLEOTIDE SEQUENCE</scope>
</reference>
<dbReference type="InterPro" id="IPR013785">
    <property type="entry name" value="Aldolase_TIM"/>
</dbReference>
<evidence type="ECO:0000313" key="8">
    <source>
        <dbReference type="EMBL" id="CAB4857003.1"/>
    </source>
</evidence>
<keyword evidence="3" id="KW-0028">Amino-acid biosynthesis</keyword>
<feature type="domain" description="N-(5'phosphoribosyl) anthranilate isomerase (PRAI)" evidence="7">
    <location>
        <begin position="9"/>
        <end position="200"/>
    </location>
</feature>
<keyword evidence="5" id="KW-0057">Aromatic amino acid biosynthesis</keyword>
<evidence type="ECO:0000259" key="7">
    <source>
        <dbReference type="Pfam" id="PF00697"/>
    </source>
</evidence>
<dbReference type="GO" id="GO:0004640">
    <property type="term" value="F:phosphoribosylanthranilate isomerase activity"/>
    <property type="evidence" value="ECO:0007669"/>
    <property type="project" value="UniProtKB-EC"/>
</dbReference>
<dbReference type="SUPFAM" id="SSF51366">
    <property type="entry name" value="Ribulose-phoshate binding barrel"/>
    <property type="match status" value="1"/>
</dbReference>
<keyword evidence="4" id="KW-0822">Tryptophan biosynthesis</keyword>
<proteinExistence type="inferred from homology"/>
<name>A0A6J7CPR8_9ZZZZ</name>
<gene>
    <name evidence="8" type="ORF">UFOPK3381_00033</name>
</gene>
<dbReference type="Gene3D" id="3.20.20.70">
    <property type="entry name" value="Aldolase class I"/>
    <property type="match status" value="1"/>
</dbReference>
<dbReference type="InterPro" id="IPR044643">
    <property type="entry name" value="TrpF_fam"/>
</dbReference>
<dbReference type="InterPro" id="IPR011060">
    <property type="entry name" value="RibuloseP-bd_barrel"/>
</dbReference>
<evidence type="ECO:0000256" key="1">
    <source>
        <dbReference type="ARBA" id="ARBA00004664"/>
    </source>
</evidence>
<sequence length="223" mass="23965">MLASEEFIIKICGITTEADALMCVSQGANAIGFVFAPSIRQMVPGEARDIVKRLPEDVTAVGVFRNEDKIRVIEIAEEVGLTAVQLHGLESVDEIAFLRDFIPTVIKALPAESGELGLFDHSHADFLLLDGENPGSGESHDWGPLGRNYLRTPIVAAGGLTPFNVGQVARSLPVRGVDVSTGVESGPGRKDPELVADFIRAARQGYAERLPSIGNYPQSEEDQ</sequence>
<keyword evidence="6" id="KW-0413">Isomerase</keyword>
<dbReference type="PANTHER" id="PTHR42894:SF1">
    <property type="entry name" value="N-(5'-PHOSPHORIBOSYL)ANTHRANILATE ISOMERASE"/>
    <property type="match status" value="1"/>
</dbReference>
<organism evidence="8">
    <name type="scientific">freshwater metagenome</name>
    <dbReference type="NCBI Taxonomy" id="449393"/>
    <lineage>
        <taxon>unclassified sequences</taxon>
        <taxon>metagenomes</taxon>
        <taxon>ecological metagenomes</taxon>
    </lineage>
</organism>
<dbReference type="PANTHER" id="PTHR42894">
    <property type="entry name" value="N-(5'-PHOSPHORIBOSYL)ANTHRANILATE ISOMERASE"/>
    <property type="match status" value="1"/>
</dbReference>
<evidence type="ECO:0000256" key="6">
    <source>
        <dbReference type="ARBA" id="ARBA00023235"/>
    </source>
</evidence>
<evidence type="ECO:0000256" key="5">
    <source>
        <dbReference type="ARBA" id="ARBA00023141"/>
    </source>
</evidence>
<protein>
    <recommendedName>
        <fullName evidence="2">phosphoribosylanthranilate isomerase</fullName>
        <ecNumber evidence="2">5.3.1.24</ecNumber>
    </recommendedName>
</protein>
<dbReference type="Pfam" id="PF00697">
    <property type="entry name" value="PRAI"/>
    <property type="match status" value="1"/>
</dbReference>
<dbReference type="GO" id="GO:0000162">
    <property type="term" value="P:L-tryptophan biosynthetic process"/>
    <property type="evidence" value="ECO:0007669"/>
    <property type="project" value="UniProtKB-UniPathway"/>
</dbReference>
<evidence type="ECO:0000256" key="2">
    <source>
        <dbReference type="ARBA" id="ARBA00012572"/>
    </source>
</evidence>
<dbReference type="UniPathway" id="UPA00035">
    <property type="reaction ID" value="UER00042"/>
</dbReference>
<dbReference type="EC" id="5.3.1.24" evidence="2"/>
<comment type="pathway">
    <text evidence="1">Amino-acid biosynthesis; L-tryptophan biosynthesis; L-tryptophan from chorismate: step 3/5.</text>
</comment>
<dbReference type="CDD" id="cd00405">
    <property type="entry name" value="PRAI"/>
    <property type="match status" value="1"/>
</dbReference>
<dbReference type="AlphaFoldDB" id="A0A6J7CPR8"/>
<dbReference type="EMBL" id="CAFBLN010000001">
    <property type="protein sequence ID" value="CAB4857003.1"/>
    <property type="molecule type" value="Genomic_DNA"/>
</dbReference>
<evidence type="ECO:0000256" key="4">
    <source>
        <dbReference type="ARBA" id="ARBA00022822"/>
    </source>
</evidence>
<dbReference type="InterPro" id="IPR001240">
    <property type="entry name" value="PRAI_dom"/>
</dbReference>